<evidence type="ECO:0000313" key="8">
    <source>
        <dbReference type="Proteomes" id="UP001373714"/>
    </source>
</evidence>
<dbReference type="InterPro" id="IPR002293">
    <property type="entry name" value="AA/rel_permease1"/>
</dbReference>
<feature type="transmembrane region" description="Helical" evidence="6">
    <location>
        <begin position="259"/>
        <end position="278"/>
    </location>
</feature>
<dbReference type="PANTHER" id="PTHR11785">
    <property type="entry name" value="AMINO ACID TRANSPORTER"/>
    <property type="match status" value="1"/>
</dbReference>
<dbReference type="Proteomes" id="UP001373714">
    <property type="component" value="Unassembled WGS sequence"/>
</dbReference>
<name>A0AAV9V2C3_9PEZI</name>
<protein>
    <recommendedName>
        <fullName evidence="9">Amino acid transporter</fullName>
    </recommendedName>
</protein>
<dbReference type="GO" id="GO:0016020">
    <property type="term" value="C:membrane"/>
    <property type="evidence" value="ECO:0007669"/>
    <property type="project" value="UniProtKB-SubCell"/>
</dbReference>
<feature type="transmembrane region" description="Helical" evidence="6">
    <location>
        <begin position="337"/>
        <end position="354"/>
    </location>
</feature>
<evidence type="ECO:0000256" key="5">
    <source>
        <dbReference type="SAM" id="MobiDB-lite"/>
    </source>
</evidence>
<dbReference type="EMBL" id="JAVHNS010000005">
    <property type="protein sequence ID" value="KAK6354022.1"/>
    <property type="molecule type" value="Genomic_DNA"/>
</dbReference>
<comment type="caution">
    <text evidence="7">The sequence shown here is derived from an EMBL/GenBank/DDBJ whole genome shotgun (WGS) entry which is preliminary data.</text>
</comment>
<dbReference type="GO" id="GO:0015179">
    <property type="term" value="F:L-amino acid transmembrane transporter activity"/>
    <property type="evidence" value="ECO:0007669"/>
    <property type="project" value="TreeGrafter"/>
</dbReference>
<evidence type="ECO:0000256" key="1">
    <source>
        <dbReference type="ARBA" id="ARBA00004141"/>
    </source>
</evidence>
<feature type="transmembrane region" description="Helical" evidence="6">
    <location>
        <begin position="553"/>
        <end position="572"/>
    </location>
</feature>
<feature type="transmembrane region" description="Helical" evidence="6">
    <location>
        <begin position="135"/>
        <end position="154"/>
    </location>
</feature>
<feature type="region of interest" description="Disordered" evidence="5">
    <location>
        <begin position="25"/>
        <end position="82"/>
    </location>
</feature>
<evidence type="ECO:0000256" key="2">
    <source>
        <dbReference type="ARBA" id="ARBA00022692"/>
    </source>
</evidence>
<dbReference type="InterPro" id="IPR050598">
    <property type="entry name" value="AminoAcid_Transporter"/>
</dbReference>
<organism evidence="7 8">
    <name type="scientific">Orbilia blumenaviensis</name>
    <dbReference type="NCBI Taxonomy" id="1796055"/>
    <lineage>
        <taxon>Eukaryota</taxon>
        <taxon>Fungi</taxon>
        <taxon>Dikarya</taxon>
        <taxon>Ascomycota</taxon>
        <taxon>Pezizomycotina</taxon>
        <taxon>Orbiliomycetes</taxon>
        <taxon>Orbiliales</taxon>
        <taxon>Orbiliaceae</taxon>
        <taxon>Orbilia</taxon>
    </lineage>
</organism>
<evidence type="ECO:0000256" key="3">
    <source>
        <dbReference type="ARBA" id="ARBA00022989"/>
    </source>
</evidence>
<evidence type="ECO:0000313" key="7">
    <source>
        <dbReference type="EMBL" id="KAK6354022.1"/>
    </source>
</evidence>
<feature type="transmembrane region" description="Helical" evidence="6">
    <location>
        <begin position="374"/>
        <end position="396"/>
    </location>
</feature>
<evidence type="ECO:0000256" key="6">
    <source>
        <dbReference type="SAM" id="Phobius"/>
    </source>
</evidence>
<dbReference type="PANTHER" id="PTHR11785:SF512">
    <property type="entry name" value="SOBREMESA, ISOFORM B"/>
    <property type="match status" value="1"/>
</dbReference>
<feature type="transmembrane region" description="Helical" evidence="6">
    <location>
        <begin position="521"/>
        <end position="541"/>
    </location>
</feature>
<feature type="compositionally biased region" description="Low complexity" evidence="5">
    <location>
        <begin position="25"/>
        <end position="54"/>
    </location>
</feature>
<reference evidence="7 8" key="1">
    <citation type="submission" date="2019-10" db="EMBL/GenBank/DDBJ databases">
        <authorList>
            <person name="Palmer J.M."/>
        </authorList>
    </citation>
    <scope>NUCLEOTIDE SEQUENCE [LARGE SCALE GENOMIC DNA]</scope>
    <source>
        <strain evidence="7 8">TWF730</strain>
    </source>
</reference>
<dbReference type="FunFam" id="1.20.1740.10:FF:000042">
    <property type="entry name" value="Similar to amino acid transporter"/>
    <property type="match status" value="1"/>
</dbReference>
<feature type="transmembrane region" description="Helical" evidence="6">
    <location>
        <begin position="290"/>
        <end position="315"/>
    </location>
</feature>
<feature type="transmembrane region" description="Helical" evidence="6">
    <location>
        <begin position="498"/>
        <end position="515"/>
    </location>
</feature>
<evidence type="ECO:0008006" key="9">
    <source>
        <dbReference type="Google" id="ProtNLM"/>
    </source>
</evidence>
<feature type="transmembrane region" description="Helical" evidence="6">
    <location>
        <begin position="166"/>
        <end position="184"/>
    </location>
</feature>
<keyword evidence="2 6" id="KW-0812">Transmembrane</keyword>
<dbReference type="AlphaFoldDB" id="A0AAV9V2C3"/>
<feature type="transmembrane region" description="Helical" evidence="6">
    <location>
        <begin position="578"/>
        <end position="598"/>
    </location>
</feature>
<keyword evidence="8" id="KW-1185">Reference proteome</keyword>
<keyword evidence="3 6" id="KW-1133">Transmembrane helix</keyword>
<sequence length="637" mass="67896">MAYTNIPLSATTADSRDSLELASLASSSSTSSSRRHSSSSSRSISSSRRLSAELATHDDPLTLDIDGDDSSPSNNNSRRPIRQRSYSVGSTFDFNAHLFPLSASASDPIYLSLDPTSSSSRGAHSSQNLEKQKSITYLNGLSLVVGLQIGSGIFSSPAQVNSNAGSPGAALLIWLLSGILAWTGASSYAELGGAIPLSGGAQAYLQHIFGDLPAFLFAWVAVVVMRPGSAAIISIIAGEYLGSVFWGSLTEDAEPPPQIAVKAIALAGMWMITFLNCLSTKAGTRMGDVFLLIKLISLMAITIIGIVVAITGFSVKPGGPSMEWKMGNWFEGSSKDLGAYAVALYAGLWAFDGWDNVNYITGEMKNPTRDLPRVIHSAMPLVISCYLLANVSYFFVLPSSVIASSTTVAVRFGTTVFGSAGGILFALAVSISCLGALNATTFTSGRLVYVAGKQGYLPKVFGRLGIGSIANSGTSSSSATTTTFRVPIFGTAYTRTPIFAMLLNAFLTSFFVIIGTFEALIAFYGVAGYSFYFLTVLGLIVLRYREPSLERPYRCWIVTPIVFCCVSLFLVSRGVFGAPVQTGGVILFVLVGVIVFWVRVGPPKRVKRVFGRLRFWKKGRKEEGWSAVGEARPVVAE</sequence>
<evidence type="ECO:0000256" key="4">
    <source>
        <dbReference type="ARBA" id="ARBA00023136"/>
    </source>
</evidence>
<proteinExistence type="predicted"/>
<keyword evidence="4 6" id="KW-0472">Membrane</keyword>
<accession>A0AAV9V2C3</accession>
<dbReference type="Pfam" id="PF13520">
    <property type="entry name" value="AA_permease_2"/>
    <property type="match status" value="1"/>
</dbReference>
<dbReference type="Gene3D" id="1.20.1740.10">
    <property type="entry name" value="Amino acid/polyamine transporter I"/>
    <property type="match status" value="1"/>
</dbReference>
<comment type="subcellular location">
    <subcellularLocation>
        <location evidence="1">Membrane</location>
        <topology evidence="1">Multi-pass membrane protein</topology>
    </subcellularLocation>
</comment>
<gene>
    <name evidence="7" type="ORF">TWF730_008442</name>
</gene>
<feature type="transmembrane region" description="Helical" evidence="6">
    <location>
        <begin position="416"/>
        <end position="437"/>
    </location>
</feature>